<organism evidence="1 2">
    <name type="scientific">Allocoleopsis franciscana PCC 7113</name>
    <dbReference type="NCBI Taxonomy" id="1173027"/>
    <lineage>
        <taxon>Bacteria</taxon>
        <taxon>Bacillati</taxon>
        <taxon>Cyanobacteriota</taxon>
        <taxon>Cyanophyceae</taxon>
        <taxon>Coleofasciculales</taxon>
        <taxon>Coleofasciculaceae</taxon>
        <taxon>Allocoleopsis</taxon>
        <taxon>Allocoleopsis franciscana</taxon>
    </lineage>
</organism>
<evidence type="ECO:0000313" key="2">
    <source>
        <dbReference type="Proteomes" id="UP000010471"/>
    </source>
</evidence>
<dbReference type="RefSeq" id="WP_015182953.1">
    <property type="nucleotide sequence ID" value="NC_019738.1"/>
</dbReference>
<dbReference type="OrthoDB" id="422309at2"/>
<dbReference type="KEGG" id="mic:Mic7113_3037"/>
<accession>K9WGA0</accession>
<dbReference type="SUPFAM" id="SSF141571">
    <property type="entry name" value="Pentapeptide repeat-like"/>
    <property type="match status" value="1"/>
</dbReference>
<dbReference type="Proteomes" id="UP000010471">
    <property type="component" value="Chromosome"/>
</dbReference>
<reference evidence="1 2" key="1">
    <citation type="submission" date="2012-06" db="EMBL/GenBank/DDBJ databases">
        <title>Finished chromosome of genome of Microcoleus sp. PCC 7113.</title>
        <authorList>
            <consortium name="US DOE Joint Genome Institute"/>
            <person name="Gugger M."/>
            <person name="Coursin T."/>
            <person name="Rippka R."/>
            <person name="Tandeau De Marsac N."/>
            <person name="Huntemann M."/>
            <person name="Wei C.-L."/>
            <person name="Han J."/>
            <person name="Detter J.C."/>
            <person name="Han C."/>
            <person name="Tapia R."/>
            <person name="Chen A."/>
            <person name="Kyrpides N."/>
            <person name="Mavromatis K."/>
            <person name="Markowitz V."/>
            <person name="Szeto E."/>
            <person name="Ivanova N."/>
            <person name="Pagani I."/>
            <person name="Pati A."/>
            <person name="Goodwin L."/>
            <person name="Nordberg H.P."/>
            <person name="Cantor M.N."/>
            <person name="Hua S.X."/>
            <person name="Woyke T."/>
            <person name="Kerfeld C.A."/>
        </authorList>
    </citation>
    <scope>NUCLEOTIDE SEQUENCE [LARGE SCALE GENOMIC DNA]</scope>
    <source>
        <strain evidence="1 2">PCC 7113</strain>
    </source>
</reference>
<evidence type="ECO:0000313" key="1">
    <source>
        <dbReference type="EMBL" id="AFZ18804.1"/>
    </source>
</evidence>
<sequence length="198" mass="22142">MKADELLRQYAAGERYFRGVSLQGIYLRGVSLSGADLRWVDLSRASLMDVDLSQANLHGANLSSSNLLMANLNQACLSQANFQQAILIKADLSETVLHTTNFQRANLCLANLMGASDISTANLQKAILNGATMPDGTVFGKRSWWFRLQGVFERLNRNAICLQQRNAIATEKERLQLTHFNWKSNPGSEGSFDRWHRP</sequence>
<proteinExistence type="predicted"/>
<protein>
    <submittedName>
        <fullName evidence="1">Putative low-complexity protein</fullName>
    </submittedName>
</protein>
<dbReference type="EMBL" id="CP003630">
    <property type="protein sequence ID" value="AFZ18804.1"/>
    <property type="molecule type" value="Genomic_DNA"/>
</dbReference>
<dbReference type="eggNOG" id="COG1357">
    <property type="taxonomic scope" value="Bacteria"/>
</dbReference>
<keyword evidence="2" id="KW-1185">Reference proteome</keyword>
<dbReference type="STRING" id="1173027.Mic7113_3037"/>
<dbReference type="Gene3D" id="2.160.20.80">
    <property type="entry name" value="E3 ubiquitin-protein ligase SopA"/>
    <property type="match status" value="1"/>
</dbReference>
<dbReference type="AlphaFoldDB" id="K9WGA0"/>
<dbReference type="InterPro" id="IPR001646">
    <property type="entry name" value="5peptide_repeat"/>
</dbReference>
<dbReference type="PANTHER" id="PTHR14136:SF17">
    <property type="entry name" value="BTB_POZ DOMAIN-CONTAINING PROTEIN KCTD9"/>
    <property type="match status" value="1"/>
</dbReference>
<dbReference type="PANTHER" id="PTHR14136">
    <property type="entry name" value="BTB_POZ DOMAIN-CONTAINING PROTEIN KCTD9"/>
    <property type="match status" value="1"/>
</dbReference>
<dbReference type="Pfam" id="PF00805">
    <property type="entry name" value="Pentapeptide"/>
    <property type="match status" value="2"/>
</dbReference>
<name>K9WGA0_9CYAN</name>
<dbReference type="HOGENOM" id="CLU_033401_4_3_3"/>
<dbReference type="InterPro" id="IPR051082">
    <property type="entry name" value="Pentapeptide-BTB/POZ_domain"/>
</dbReference>
<gene>
    <name evidence="1" type="ORF">Mic7113_3037</name>
</gene>